<evidence type="ECO:0000256" key="3">
    <source>
        <dbReference type="ARBA" id="ARBA00061607"/>
    </source>
</evidence>
<dbReference type="Gene3D" id="1.10.8.80">
    <property type="entry name" value="Magnesium chelatase subunit I, C-Terminal domain"/>
    <property type="match status" value="1"/>
</dbReference>
<reference evidence="7" key="1">
    <citation type="submission" date="2017-08" db="EMBL/GenBank/DDBJ databases">
        <title>A dynamic microbial community with high functional redundancy inhabits the cold, oxic subseafloor aquifer.</title>
        <authorList>
            <person name="Tully B.J."/>
            <person name="Wheat C.G."/>
            <person name="Glazer B.T."/>
            <person name="Huber J.A."/>
        </authorList>
    </citation>
    <scope>NUCLEOTIDE SEQUENCE [LARGE SCALE GENOMIC DNA]</scope>
</reference>
<dbReference type="Pfam" id="PF17863">
    <property type="entry name" value="AAA_lid_2"/>
    <property type="match status" value="1"/>
</dbReference>
<evidence type="ECO:0000259" key="5">
    <source>
        <dbReference type="Pfam" id="PF17863"/>
    </source>
</evidence>
<dbReference type="CDD" id="cd00009">
    <property type="entry name" value="AAA"/>
    <property type="match status" value="1"/>
</dbReference>
<dbReference type="GO" id="GO:0005524">
    <property type="term" value="F:ATP binding"/>
    <property type="evidence" value="ECO:0007669"/>
    <property type="project" value="UniProtKB-KW"/>
</dbReference>
<proteinExistence type="inferred from homology"/>
<dbReference type="InterPro" id="IPR041628">
    <property type="entry name" value="ChlI/MoxR_AAA_lid"/>
</dbReference>
<evidence type="ECO:0000256" key="1">
    <source>
        <dbReference type="ARBA" id="ARBA00022741"/>
    </source>
</evidence>
<name>A0A2A4X0R2_9GAMM</name>
<evidence type="ECO:0000256" key="2">
    <source>
        <dbReference type="ARBA" id="ARBA00022840"/>
    </source>
</evidence>
<dbReference type="Proteomes" id="UP000218767">
    <property type="component" value="Unassembled WGS sequence"/>
</dbReference>
<dbReference type="GO" id="GO:0016887">
    <property type="term" value="F:ATP hydrolysis activity"/>
    <property type="evidence" value="ECO:0007669"/>
    <property type="project" value="InterPro"/>
</dbReference>
<evidence type="ECO:0000313" key="6">
    <source>
        <dbReference type="EMBL" id="PCI76228.1"/>
    </source>
</evidence>
<dbReference type="Gene3D" id="3.40.50.300">
    <property type="entry name" value="P-loop containing nucleotide triphosphate hydrolases"/>
    <property type="match status" value="1"/>
</dbReference>
<dbReference type="Pfam" id="PF07726">
    <property type="entry name" value="AAA_3"/>
    <property type="match status" value="1"/>
</dbReference>
<dbReference type="EMBL" id="NVUL01000060">
    <property type="protein sequence ID" value="PCI76228.1"/>
    <property type="molecule type" value="Genomic_DNA"/>
</dbReference>
<dbReference type="PANTHER" id="PTHR42759:SF5">
    <property type="entry name" value="METHANOL DEHYDROGENASE REGULATOR"/>
    <property type="match status" value="1"/>
</dbReference>
<accession>A0A2A4X0R2</accession>
<organism evidence="6 7">
    <name type="scientific">SAR86 cluster bacterium</name>
    <dbReference type="NCBI Taxonomy" id="2030880"/>
    <lineage>
        <taxon>Bacteria</taxon>
        <taxon>Pseudomonadati</taxon>
        <taxon>Pseudomonadota</taxon>
        <taxon>Gammaproteobacteria</taxon>
        <taxon>SAR86 cluster</taxon>
    </lineage>
</organism>
<evidence type="ECO:0000313" key="7">
    <source>
        <dbReference type="Proteomes" id="UP000218767"/>
    </source>
</evidence>
<gene>
    <name evidence="6" type="ORF">COB20_11065</name>
</gene>
<comment type="similarity">
    <text evidence="3">Belongs to the MoxR family.</text>
</comment>
<dbReference type="InterPro" id="IPR050764">
    <property type="entry name" value="CbbQ/NirQ/NorQ/GpvN"/>
</dbReference>
<dbReference type="PIRSF" id="PIRSF002849">
    <property type="entry name" value="AAA_ATPase_chaperone_MoxR_prd"/>
    <property type="match status" value="1"/>
</dbReference>
<dbReference type="InterPro" id="IPR027417">
    <property type="entry name" value="P-loop_NTPase"/>
</dbReference>
<keyword evidence="2" id="KW-0067">ATP-binding</keyword>
<dbReference type="FunFam" id="3.40.50.300:FF:000640">
    <property type="entry name" value="MoxR family ATPase"/>
    <property type="match status" value="1"/>
</dbReference>
<evidence type="ECO:0000259" key="4">
    <source>
        <dbReference type="Pfam" id="PF07726"/>
    </source>
</evidence>
<dbReference type="SUPFAM" id="SSF52540">
    <property type="entry name" value="P-loop containing nucleoside triphosphate hydrolases"/>
    <property type="match status" value="1"/>
</dbReference>
<feature type="domain" description="ATPase AAA-3" evidence="4">
    <location>
        <begin position="55"/>
        <end position="185"/>
    </location>
</feature>
<feature type="domain" description="ChlI/MoxR AAA lid" evidence="5">
    <location>
        <begin position="249"/>
        <end position="317"/>
    </location>
</feature>
<sequence length="326" mass="35991">MLSVNAEKNTAGQVGLVDTKLSQQVQTTVAEVGNALLGKDHQIRLALCCLFSGGHLLIEDLPGMGKTTLSYALAKALGLSYNRIQGTSDLLPADILGISVFNQTTSEFSFHPGPIFSQLVLADEINRTTPKTQSALLEAMEERQVTIEGETRMLPEPFFVIATQNPVTLAGTYPLPESQLDRFLMRLRLGYPDQRAERELLEMNTERDKVEAVKQCLSLEEVIAFRRQSAEVSASDSLLDYVQRLIAFTRGKDEFHFGLSPRGSLAIMRSAKTWALMCGRNHVVPEDVQAILPSVVEHRLRATSEDDGHSGASLVQRLLNEVDIIE</sequence>
<dbReference type="InterPro" id="IPR011703">
    <property type="entry name" value="ATPase_AAA-3"/>
</dbReference>
<dbReference type="AlphaFoldDB" id="A0A2A4X0R2"/>
<comment type="caution">
    <text evidence="6">The sequence shown here is derived from an EMBL/GenBank/DDBJ whole genome shotgun (WGS) entry which is preliminary data.</text>
</comment>
<protein>
    <submittedName>
        <fullName evidence="6">AAA family ATPase</fullName>
    </submittedName>
</protein>
<dbReference type="PANTHER" id="PTHR42759">
    <property type="entry name" value="MOXR FAMILY PROTEIN"/>
    <property type="match status" value="1"/>
</dbReference>
<keyword evidence="1" id="KW-0547">Nucleotide-binding</keyword>